<sequence length="349" mass="38197">MSSMNLSLADGWTQVEPMETGFELLISGQSPGQCLISTDTAFRHKQEIGFSGGSNCPIAVDETTRRVFVSVDGIVSYELHGSAEEESKISENASPVWMLSHNPKGPDLLMHLRGEEPMQSFIARLNLENGSIQRLQLPEGAFVPLALSGTCEKVLYSNRQGAAVYHLANEVSTLASIELSPWVLGGAFDTDERRIILGGDGLWGWDTVSGSTSRLCEHGKYPAIDGKGDVWFDLKDGVLAKLNSKNGSFEVIVELSGLDTSSGKCGSYAQPVVFSPDARYGLARLTGREKLTGKDLEEAKAFCNSVGQPFSETHQYRYEHYFCVLDLELQQAWCSEGYAHNIAWLNSDI</sequence>
<gene>
    <name evidence="1" type="ORF">RIdsm_01725</name>
</gene>
<proteinExistence type="predicted"/>
<dbReference type="Proteomes" id="UP000325785">
    <property type="component" value="Chromosome"/>
</dbReference>
<protein>
    <submittedName>
        <fullName evidence="1">Uncharacterized protein</fullName>
    </submittedName>
</protein>
<dbReference type="AlphaFoldDB" id="A0A5P3AB67"/>
<dbReference type="OrthoDB" id="1492850at2"/>
<dbReference type="EMBL" id="CP031598">
    <property type="protein sequence ID" value="QEW25933.1"/>
    <property type="molecule type" value="Genomic_DNA"/>
</dbReference>
<name>A0A5P3AB67_9RHOB</name>
<dbReference type="KEGG" id="rid:RIdsm_01725"/>
<evidence type="ECO:0000313" key="1">
    <source>
        <dbReference type="EMBL" id="QEW25933.1"/>
    </source>
</evidence>
<evidence type="ECO:0000313" key="2">
    <source>
        <dbReference type="Proteomes" id="UP000325785"/>
    </source>
</evidence>
<organism evidence="1 2">
    <name type="scientific">Roseovarius indicus</name>
    <dbReference type="NCBI Taxonomy" id="540747"/>
    <lineage>
        <taxon>Bacteria</taxon>
        <taxon>Pseudomonadati</taxon>
        <taxon>Pseudomonadota</taxon>
        <taxon>Alphaproteobacteria</taxon>
        <taxon>Rhodobacterales</taxon>
        <taxon>Roseobacteraceae</taxon>
        <taxon>Roseovarius</taxon>
    </lineage>
</organism>
<dbReference type="SUPFAM" id="SSF82171">
    <property type="entry name" value="DPP6 N-terminal domain-like"/>
    <property type="match status" value="1"/>
</dbReference>
<dbReference type="RefSeq" id="WP_143100405.1">
    <property type="nucleotide sequence ID" value="NZ_FOMY01000003.1"/>
</dbReference>
<accession>A0A5P3AB67</accession>
<reference evidence="1 2" key="1">
    <citation type="submission" date="2018-08" db="EMBL/GenBank/DDBJ databases">
        <title>Genetic Globetrotter - A new plasmid hitch-hiking vast phylogenetic and geographic distances.</title>
        <authorList>
            <person name="Vollmers J."/>
            <person name="Petersen J."/>
        </authorList>
    </citation>
    <scope>NUCLEOTIDE SEQUENCE [LARGE SCALE GENOMIC DNA]</scope>
    <source>
        <strain evidence="1 2">DSM 26383</strain>
    </source>
</reference>